<dbReference type="KEGG" id="bmor:101743535"/>
<dbReference type="AlphaFoldDB" id="A0A8R1WJV1"/>
<dbReference type="InterPro" id="IPR028082">
    <property type="entry name" value="Peripla_BP_I"/>
</dbReference>
<sequence>MVTTSITILRFPSVFRNSEPRLWLASKQYCRLKMQTSCYSKVIIILAFILVHSVELQNFKENPVNKIILLESKNAPPYAQYMYKNLHNVFNRFKIKFEIIYRSKADVETTIKITKLNRNSTVINIYVDDFYKTNYDEIRKNNLLYAGDIDLNTSTLLINNGVIRNRNYVTEPQPARKIAKLMTANIARMKELEQYICGFPNKKLSIDIDKKPNKVLICLNKFNVHVKHVLHFSDDIGLNLIYSDKCEEDIKTHKETILAVLTPKQIESDLASPIIIYENSQQDYYDSSNVFNVVNLKKSMEFFEIGFKSFLKETYWNRVAVISDTWAYSLMFQDMLTTMFKKEGILHTALECFENVHGIIDFKPALRKLRAADAGIVIVNIDKRNGMQLAKQVQQVMKLNGIVWVSRDWPFEEDVSTSMGSVISLSLTPANVYKLQDNIDGIHTKRIFTLVNLLARAYKNTAHVPNSIMKKDFYRKIRLN</sequence>
<reference evidence="1" key="2">
    <citation type="submission" date="2022-06" db="UniProtKB">
        <authorList>
            <consortium name="EnsemblMetazoa"/>
        </authorList>
    </citation>
    <scope>IDENTIFICATION</scope>
    <source>
        <strain evidence="1">p50T (Dazao)</strain>
    </source>
</reference>
<proteinExistence type="predicted"/>
<dbReference type="Gene3D" id="3.40.50.2300">
    <property type="match status" value="1"/>
</dbReference>
<dbReference type="OrthoDB" id="7357225at2759"/>
<dbReference type="RefSeq" id="XP_004925427.1">
    <property type="nucleotide sequence ID" value="XM_004925370.5"/>
</dbReference>
<organism evidence="1 2">
    <name type="scientific">Bombyx mori</name>
    <name type="common">Silk moth</name>
    <dbReference type="NCBI Taxonomy" id="7091"/>
    <lineage>
        <taxon>Eukaryota</taxon>
        <taxon>Metazoa</taxon>
        <taxon>Ecdysozoa</taxon>
        <taxon>Arthropoda</taxon>
        <taxon>Hexapoda</taxon>
        <taxon>Insecta</taxon>
        <taxon>Pterygota</taxon>
        <taxon>Neoptera</taxon>
        <taxon>Endopterygota</taxon>
        <taxon>Lepidoptera</taxon>
        <taxon>Glossata</taxon>
        <taxon>Ditrysia</taxon>
        <taxon>Bombycoidea</taxon>
        <taxon>Bombycidae</taxon>
        <taxon>Bombycinae</taxon>
        <taxon>Bombyx</taxon>
    </lineage>
</organism>
<dbReference type="EnsemblMetazoa" id="XM_004925370.4">
    <property type="protein sequence ID" value="XP_004925427.1"/>
    <property type="gene ID" value="LOC101743535"/>
</dbReference>
<reference evidence="2" key="1">
    <citation type="journal article" date="2008" name="Insect Biochem. Mol. Biol.">
        <title>The genome of a lepidopteran model insect, the silkworm Bombyx mori.</title>
        <authorList>
            <consortium name="International Silkworm Genome Consortium"/>
        </authorList>
    </citation>
    <scope>NUCLEOTIDE SEQUENCE [LARGE SCALE GENOMIC DNA]</scope>
    <source>
        <strain evidence="2">p50T</strain>
    </source>
</reference>
<evidence type="ECO:0000313" key="1">
    <source>
        <dbReference type="EnsemblMetazoa" id="XP_004925427.1"/>
    </source>
</evidence>
<protein>
    <submittedName>
        <fullName evidence="1">Uncharacterized protein</fullName>
    </submittedName>
</protein>
<keyword evidence="2" id="KW-1185">Reference proteome</keyword>
<evidence type="ECO:0000313" key="2">
    <source>
        <dbReference type="Proteomes" id="UP000005204"/>
    </source>
</evidence>
<dbReference type="GeneID" id="101743535"/>
<dbReference type="Proteomes" id="UP000005204">
    <property type="component" value="Unassembled WGS sequence"/>
</dbReference>
<accession>A0A8R1WJV1</accession>
<dbReference type="SUPFAM" id="SSF53822">
    <property type="entry name" value="Periplasmic binding protein-like I"/>
    <property type="match status" value="1"/>
</dbReference>
<name>A0A8R1WJV1_BOMMO</name>